<sequence>MLPTKSLSILSLVSLIGMVKAATFIGCVDPYRLRNYPVVLTQGQVDNVVDQSSCLAQEYRTGAWDSSTSKCYCTSEQPPFSPYYLETSADSSGNCVEGSGHVQVYDVQTSFQFLGCRGTDLPDDAVFIDYIGFEACFDRCSSSGSTYRYAYPETFTVGSGRNSECRCGPSPLTTDSVTCDLNTRYLYYQDIIVEPSGSPDRRRALDRLSAARRLARDQPFCPIGNTPCRIPGLHGDSYECVDVASELVESCGGCMNGIYGSDNTTSTGIDCSTLPGAAFGATTCYRGSCQAWACEEGYVLEDDQCVKV</sequence>
<dbReference type="PANTHER" id="PTHR35192:SF2">
    <property type="entry name" value="APPLE DOMAIN-CONTAINING PROTEIN"/>
    <property type="match status" value="1"/>
</dbReference>
<protein>
    <recommendedName>
        <fullName evidence="2">Protein CPL1-like domain-containing protein</fullName>
    </recommendedName>
</protein>
<accession>A0A1B9IQY9</accession>
<name>A0A1B9IQY9_9TREE</name>
<dbReference type="AlphaFoldDB" id="A0A1B9IQY9"/>
<reference evidence="4" key="2">
    <citation type="submission" date="2013-12" db="EMBL/GenBank/DDBJ databases">
        <title>Evolution of pathogenesis and genome organization in the Tremellales.</title>
        <authorList>
            <person name="Cuomo C."/>
            <person name="Litvintseva A."/>
            <person name="Heitman J."/>
            <person name="Chen Y."/>
            <person name="Sun S."/>
            <person name="Springer D."/>
            <person name="Dromer F."/>
            <person name="Young S."/>
            <person name="Zeng Q."/>
            <person name="Chapman S."/>
            <person name="Gujja S."/>
            <person name="Saif S."/>
            <person name="Birren B."/>
        </authorList>
    </citation>
    <scope>NUCLEOTIDE SEQUENCE [LARGE SCALE GENOMIC DNA]</scope>
    <source>
        <strain evidence="4">CBS 10435</strain>
    </source>
</reference>
<feature type="signal peptide" evidence="1">
    <location>
        <begin position="1"/>
        <end position="21"/>
    </location>
</feature>
<feature type="domain" description="Protein CPL1-like" evidence="2">
    <location>
        <begin position="238"/>
        <end position="304"/>
    </location>
</feature>
<dbReference type="InterPro" id="IPR048661">
    <property type="entry name" value="CPL1-like"/>
</dbReference>
<feature type="chain" id="PRO_5008628904" description="Protein CPL1-like domain-containing protein" evidence="1">
    <location>
        <begin position="22"/>
        <end position="308"/>
    </location>
</feature>
<reference evidence="3 4" key="1">
    <citation type="submission" date="2013-07" db="EMBL/GenBank/DDBJ databases">
        <title>The Genome Sequence of Kwoniella mangroviensis CBS10435.</title>
        <authorList>
            <consortium name="The Broad Institute Genome Sequencing Platform"/>
            <person name="Cuomo C."/>
            <person name="Litvintseva A."/>
            <person name="Chen Y."/>
            <person name="Heitman J."/>
            <person name="Sun S."/>
            <person name="Springer D."/>
            <person name="Dromer F."/>
            <person name="Young S.K."/>
            <person name="Zeng Q."/>
            <person name="Gargeya S."/>
            <person name="Fitzgerald M."/>
            <person name="Abouelleil A."/>
            <person name="Alvarado L."/>
            <person name="Berlin A.M."/>
            <person name="Chapman S.B."/>
            <person name="Dewar J."/>
            <person name="Goldberg J."/>
            <person name="Griggs A."/>
            <person name="Gujja S."/>
            <person name="Hansen M."/>
            <person name="Howarth C."/>
            <person name="Imamovic A."/>
            <person name="Larimer J."/>
            <person name="McCowan C."/>
            <person name="Murphy C."/>
            <person name="Pearson M."/>
            <person name="Priest M."/>
            <person name="Roberts A."/>
            <person name="Saif S."/>
            <person name="Shea T."/>
            <person name="Sykes S."/>
            <person name="Wortman J."/>
            <person name="Nusbaum C."/>
            <person name="Birren B."/>
        </authorList>
    </citation>
    <scope>NUCLEOTIDE SEQUENCE [LARGE SCALE GENOMIC DNA]</scope>
    <source>
        <strain evidence="3 4">CBS 10435</strain>
    </source>
</reference>
<evidence type="ECO:0000313" key="4">
    <source>
        <dbReference type="Proteomes" id="UP000092583"/>
    </source>
</evidence>
<dbReference type="STRING" id="1331196.A0A1B9IQY9"/>
<dbReference type="PANTHER" id="PTHR35192">
    <property type="entry name" value="PROTEIN, PUTATIVE-RELATED"/>
    <property type="match status" value="1"/>
</dbReference>
<gene>
    <name evidence="3" type="ORF">L486_03988</name>
</gene>
<dbReference type="Pfam" id="PF21671">
    <property type="entry name" value="CPL1-like"/>
    <property type="match status" value="1"/>
</dbReference>
<keyword evidence="4" id="KW-1185">Reference proteome</keyword>
<evidence type="ECO:0000313" key="3">
    <source>
        <dbReference type="EMBL" id="OCF57962.1"/>
    </source>
</evidence>
<dbReference type="InterPro" id="IPR038955">
    <property type="entry name" value="PriA/CPL1_fungi"/>
</dbReference>
<dbReference type="OrthoDB" id="2562698at2759"/>
<dbReference type="EMBL" id="KI669462">
    <property type="protein sequence ID" value="OCF57962.1"/>
    <property type="molecule type" value="Genomic_DNA"/>
</dbReference>
<dbReference type="Proteomes" id="UP000092583">
    <property type="component" value="Unassembled WGS sequence"/>
</dbReference>
<evidence type="ECO:0000259" key="2">
    <source>
        <dbReference type="Pfam" id="PF21671"/>
    </source>
</evidence>
<proteinExistence type="predicted"/>
<organism evidence="3 4">
    <name type="scientific">Kwoniella mangroviensis CBS 10435</name>
    <dbReference type="NCBI Taxonomy" id="1331196"/>
    <lineage>
        <taxon>Eukaryota</taxon>
        <taxon>Fungi</taxon>
        <taxon>Dikarya</taxon>
        <taxon>Basidiomycota</taxon>
        <taxon>Agaricomycotina</taxon>
        <taxon>Tremellomycetes</taxon>
        <taxon>Tremellales</taxon>
        <taxon>Cryptococcaceae</taxon>
        <taxon>Kwoniella</taxon>
    </lineage>
</organism>
<evidence type="ECO:0000256" key="1">
    <source>
        <dbReference type="SAM" id="SignalP"/>
    </source>
</evidence>
<keyword evidence="1" id="KW-0732">Signal</keyword>